<proteinExistence type="predicted"/>
<gene>
    <name evidence="2" type="ORF">PAHAL_9G487000</name>
</gene>
<dbReference type="EMBL" id="CM008054">
    <property type="protein sequence ID" value="PVH32789.1"/>
    <property type="molecule type" value="Genomic_DNA"/>
</dbReference>
<sequence>MQTSLTTANRRLSGSGSGGGWRRAQAKVRAPCPARPWYLTRDDIERRPLPRPRKQSSGPPYLPAAPSPATFGFWLQLGLLRHLLPSPIAFSCLELDASPQSAMLDLTASMHGEVDVADFSRQAHIC</sequence>
<dbReference type="AlphaFoldDB" id="A0A2T8I543"/>
<evidence type="ECO:0000256" key="1">
    <source>
        <dbReference type="SAM" id="MobiDB-lite"/>
    </source>
</evidence>
<name>A0A2T8I543_9POAL</name>
<reference evidence="2" key="1">
    <citation type="submission" date="2018-04" db="EMBL/GenBank/DDBJ databases">
        <title>WGS assembly of Panicum hallii.</title>
        <authorList>
            <person name="Lovell J."/>
            <person name="Jenkins J."/>
            <person name="Lowry D."/>
            <person name="Mamidi S."/>
            <person name="Sreedasyam A."/>
            <person name="Weng X."/>
            <person name="Barry K."/>
            <person name="Bonette J."/>
            <person name="Campitelli B."/>
            <person name="Daum C."/>
            <person name="Gordon S."/>
            <person name="Gould B."/>
            <person name="Lipzen A."/>
            <person name="Macqueen A."/>
            <person name="Palacio-Mejia J."/>
            <person name="Plott C."/>
            <person name="Shakirov E."/>
            <person name="Shu S."/>
            <person name="Yoshinaga Y."/>
            <person name="Zane M."/>
            <person name="Rokhsar D."/>
            <person name="Grimwood J."/>
            <person name="Schmutz J."/>
            <person name="Juenger T."/>
        </authorList>
    </citation>
    <scope>NUCLEOTIDE SEQUENCE [LARGE SCALE GENOMIC DNA]</scope>
    <source>
        <strain evidence="2">FIL2</strain>
    </source>
</reference>
<accession>A0A2T8I543</accession>
<evidence type="ECO:0000313" key="2">
    <source>
        <dbReference type="EMBL" id="PVH32789.1"/>
    </source>
</evidence>
<dbReference type="Proteomes" id="UP000243499">
    <property type="component" value="Chromosome 9"/>
</dbReference>
<feature type="compositionally biased region" description="Polar residues" evidence="1">
    <location>
        <begin position="1"/>
        <end position="12"/>
    </location>
</feature>
<organism evidence="2">
    <name type="scientific">Panicum hallii</name>
    <dbReference type="NCBI Taxonomy" id="206008"/>
    <lineage>
        <taxon>Eukaryota</taxon>
        <taxon>Viridiplantae</taxon>
        <taxon>Streptophyta</taxon>
        <taxon>Embryophyta</taxon>
        <taxon>Tracheophyta</taxon>
        <taxon>Spermatophyta</taxon>
        <taxon>Magnoliopsida</taxon>
        <taxon>Liliopsida</taxon>
        <taxon>Poales</taxon>
        <taxon>Poaceae</taxon>
        <taxon>PACMAD clade</taxon>
        <taxon>Panicoideae</taxon>
        <taxon>Panicodae</taxon>
        <taxon>Paniceae</taxon>
        <taxon>Panicinae</taxon>
        <taxon>Panicum</taxon>
        <taxon>Panicum sect. Panicum</taxon>
    </lineage>
</organism>
<feature type="region of interest" description="Disordered" evidence="1">
    <location>
        <begin position="1"/>
        <end position="63"/>
    </location>
</feature>
<protein>
    <submittedName>
        <fullName evidence="2">Uncharacterized protein</fullName>
    </submittedName>
</protein>
<dbReference type="Gramene" id="PVH32789">
    <property type="protein sequence ID" value="PVH32789"/>
    <property type="gene ID" value="PAHAL_9G487000"/>
</dbReference>